<feature type="compositionally biased region" description="Low complexity" evidence="11">
    <location>
        <begin position="665"/>
        <end position="675"/>
    </location>
</feature>
<dbReference type="PRINTS" id="PR00301">
    <property type="entry name" value="HEATSHOCK70"/>
</dbReference>
<dbReference type="GO" id="GO:0005524">
    <property type="term" value="F:ATP binding"/>
    <property type="evidence" value="ECO:0007669"/>
    <property type="project" value="UniProtKB-UniRule"/>
</dbReference>
<evidence type="ECO:0000256" key="4">
    <source>
        <dbReference type="ARBA" id="ARBA00022741"/>
    </source>
</evidence>
<dbReference type="NCBIfam" id="NF003520">
    <property type="entry name" value="PRK05183.1"/>
    <property type="match status" value="1"/>
</dbReference>
<evidence type="ECO:0000256" key="2">
    <source>
        <dbReference type="ARBA" id="ARBA00007381"/>
    </source>
</evidence>
<evidence type="ECO:0000256" key="10">
    <source>
        <dbReference type="SAM" id="Coils"/>
    </source>
</evidence>
<dbReference type="Pfam" id="PF00012">
    <property type="entry name" value="HSP70"/>
    <property type="match status" value="1"/>
</dbReference>
<dbReference type="PROSITE" id="PS00297">
    <property type="entry name" value="HSP70_1"/>
    <property type="match status" value="1"/>
</dbReference>
<reference evidence="12 13" key="1">
    <citation type="submission" date="2016-11" db="EMBL/GenBank/DDBJ databases">
        <title>Draft Genome Sequences of Nine Cyanobacterial Strains from Diverse Habitats.</title>
        <authorList>
            <person name="Zhu T."/>
            <person name="Hou S."/>
            <person name="Lu X."/>
            <person name="Hess W.R."/>
        </authorList>
    </citation>
    <scope>NUCLEOTIDE SEQUENCE [LARGE SCALE GENOMIC DNA]</scope>
    <source>
        <strain evidence="12 13">IAM M-71</strain>
    </source>
</reference>
<dbReference type="NCBIfam" id="NF009946">
    <property type="entry name" value="PRK13410.1"/>
    <property type="match status" value="1"/>
</dbReference>
<dbReference type="STRING" id="454136.NIES2119_20010"/>
<accession>A0A1U7IF23</accession>
<comment type="caution">
    <text evidence="12">The sequence shown here is derived from an EMBL/GenBank/DDBJ whole genome shotgun (WGS) entry which is preliminary data.</text>
</comment>
<dbReference type="OrthoDB" id="9766019at2"/>
<dbReference type="PANTHER" id="PTHR19375">
    <property type="entry name" value="HEAT SHOCK PROTEIN 70KDA"/>
    <property type="match status" value="1"/>
</dbReference>
<dbReference type="GO" id="GO:0140662">
    <property type="term" value="F:ATP-dependent protein folding chaperone"/>
    <property type="evidence" value="ECO:0007669"/>
    <property type="project" value="InterPro"/>
</dbReference>
<dbReference type="GO" id="GO:0051082">
    <property type="term" value="F:unfolded protein binding"/>
    <property type="evidence" value="ECO:0007669"/>
    <property type="project" value="InterPro"/>
</dbReference>
<feature type="coiled-coil region" evidence="10">
    <location>
        <begin position="520"/>
        <end position="551"/>
    </location>
</feature>
<feature type="compositionally biased region" description="Polar residues" evidence="11">
    <location>
        <begin position="677"/>
        <end position="692"/>
    </location>
</feature>
<feature type="compositionally biased region" description="Acidic residues" evidence="11">
    <location>
        <begin position="695"/>
        <end position="704"/>
    </location>
</feature>
<comment type="similarity">
    <text evidence="2 8 9">Belongs to the heat shock protein 70 family.</text>
</comment>
<dbReference type="SUPFAM" id="SSF53067">
    <property type="entry name" value="Actin-like ATPase domain"/>
    <property type="match status" value="2"/>
</dbReference>
<dbReference type="InterPro" id="IPR043129">
    <property type="entry name" value="ATPase_NBD"/>
</dbReference>
<evidence type="ECO:0000313" key="12">
    <source>
        <dbReference type="EMBL" id="OKH35543.1"/>
    </source>
</evidence>
<dbReference type="PROSITE" id="PS00329">
    <property type="entry name" value="HSP70_2"/>
    <property type="match status" value="1"/>
</dbReference>
<evidence type="ECO:0000313" key="13">
    <source>
        <dbReference type="Proteomes" id="UP000185860"/>
    </source>
</evidence>
<proteinExistence type="evidence at transcript level"/>
<evidence type="ECO:0000256" key="1">
    <source>
        <dbReference type="ARBA" id="ARBA00002290"/>
    </source>
</evidence>
<feature type="modified residue" description="Phosphothreonine; by autocatalysis" evidence="8">
    <location>
        <position position="198"/>
    </location>
</feature>
<evidence type="ECO:0000256" key="7">
    <source>
        <dbReference type="ARBA" id="ARBA00023186"/>
    </source>
</evidence>
<evidence type="ECO:0000256" key="6">
    <source>
        <dbReference type="ARBA" id="ARBA00023016"/>
    </source>
</evidence>
<dbReference type="CDD" id="cd10234">
    <property type="entry name" value="ASKHA_NBD_HSP70_DnaK-like"/>
    <property type="match status" value="1"/>
</dbReference>
<dbReference type="FunFam" id="2.60.34.10:FF:000014">
    <property type="entry name" value="Chaperone protein DnaK HSP70"/>
    <property type="match status" value="1"/>
</dbReference>
<name>A0A1U7IF23_9CYAN</name>
<feature type="region of interest" description="Disordered" evidence="11">
    <location>
        <begin position="627"/>
        <end position="704"/>
    </location>
</feature>
<evidence type="ECO:0000256" key="8">
    <source>
        <dbReference type="HAMAP-Rule" id="MF_00332"/>
    </source>
</evidence>
<dbReference type="PROSITE" id="PS01036">
    <property type="entry name" value="HSP70_3"/>
    <property type="match status" value="1"/>
</dbReference>
<comment type="function">
    <text evidence="1 8">Acts as a chaperone.</text>
</comment>
<keyword evidence="6 8" id="KW-0346">Stress response</keyword>
<dbReference type="Proteomes" id="UP000185860">
    <property type="component" value="Unassembled WGS sequence"/>
</dbReference>
<gene>
    <name evidence="8" type="primary">dnaK</name>
    <name evidence="12" type="ORF">NIES2119_20010</name>
</gene>
<evidence type="ECO:0000256" key="11">
    <source>
        <dbReference type="SAM" id="MobiDB-lite"/>
    </source>
</evidence>
<dbReference type="RefSeq" id="WP_073595274.1">
    <property type="nucleotide sequence ID" value="NZ_MRCE01000021.1"/>
</dbReference>
<evidence type="ECO:0000256" key="5">
    <source>
        <dbReference type="ARBA" id="ARBA00022840"/>
    </source>
</evidence>
<feature type="compositionally biased region" description="Basic and acidic residues" evidence="11">
    <location>
        <begin position="645"/>
        <end position="664"/>
    </location>
</feature>
<keyword evidence="10" id="KW-0175">Coiled coil</keyword>
<dbReference type="Gene3D" id="3.30.420.40">
    <property type="match status" value="2"/>
</dbReference>
<keyword evidence="4 8" id="KW-0547">Nucleotide-binding</keyword>
<evidence type="ECO:0000256" key="3">
    <source>
        <dbReference type="ARBA" id="ARBA00022553"/>
    </source>
</evidence>
<dbReference type="EMBL" id="MRCE01000021">
    <property type="protein sequence ID" value="OKH35543.1"/>
    <property type="molecule type" value="Genomic_DNA"/>
</dbReference>
<keyword evidence="7 8" id="KW-0143">Chaperone</keyword>
<dbReference type="FunFam" id="3.90.640.10:FF:000003">
    <property type="entry name" value="Molecular chaperone DnaK"/>
    <property type="match status" value="1"/>
</dbReference>
<dbReference type="InterPro" id="IPR013126">
    <property type="entry name" value="Hsp_70_fam"/>
</dbReference>
<dbReference type="Gene3D" id="2.60.34.10">
    <property type="entry name" value="Substrate Binding Domain Of DNAk, Chain A, domain 1"/>
    <property type="match status" value="1"/>
</dbReference>
<dbReference type="AlphaFoldDB" id="A0A1U7IF23"/>
<dbReference type="NCBIfam" id="TIGR02350">
    <property type="entry name" value="prok_dnaK"/>
    <property type="match status" value="1"/>
</dbReference>
<dbReference type="InterPro" id="IPR012725">
    <property type="entry name" value="Chaperone_DnaK"/>
</dbReference>
<dbReference type="InterPro" id="IPR029047">
    <property type="entry name" value="HSP70_peptide-bd_sf"/>
</dbReference>
<evidence type="ECO:0000256" key="9">
    <source>
        <dbReference type="RuleBase" id="RU003322"/>
    </source>
</evidence>
<dbReference type="SUPFAM" id="SSF100920">
    <property type="entry name" value="Heat shock protein 70kD (HSP70), peptide-binding domain"/>
    <property type="match status" value="1"/>
</dbReference>
<keyword evidence="3 8" id="KW-0597">Phosphoprotein</keyword>
<protein>
    <recommendedName>
        <fullName evidence="8">Chaperone protein DnaK</fullName>
    </recommendedName>
    <alternativeName>
        <fullName evidence="8">HSP70</fullName>
    </alternativeName>
    <alternativeName>
        <fullName evidence="8">Heat shock 70 kDa protein</fullName>
    </alternativeName>
    <alternativeName>
        <fullName evidence="8">Heat shock protein 70</fullName>
    </alternativeName>
</protein>
<keyword evidence="5 8" id="KW-0067">ATP-binding</keyword>
<dbReference type="HAMAP" id="MF_00332">
    <property type="entry name" value="DnaK"/>
    <property type="match status" value="1"/>
</dbReference>
<comment type="induction">
    <text evidence="8">By stress conditions e.g. heat shock.</text>
</comment>
<organism evidence="12 13">
    <name type="scientific">[Phormidium ambiguum] IAM M-71</name>
    <dbReference type="NCBI Taxonomy" id="454136"/>
    <lineage>
        <taxon>Bacteria</taxon>
        <taxon>Bacillati</taxon>
        <taxon>Cyanobacteriota</taxon>
        <taxon>Cyanophyceae</taxon>
        <taxon>Oscillatoriophycideae</taxon>
        <taxon>Aerosakkonematales</taxon>
        <taxon>Aerosakkonemataceae</taxon>
        <taxon>Floridanema</taxon>
    </lineage>
</organism>
<dbReference type="Gene3D" id="3.90.640.10">
    <property type="entry name" value="Actin, Chain A, domain 4"/>
    <property type="match status" value="1"/>
</dbReference>
<dbReference type="FunFam" id="3.30.420.40:FF:000004">
    <property type="entry name" value="Molecular chaperone DnaK"/>
    <property type="match status" value="1"/>
</dbReference>
<sequence length="704" mass="78990">MGKVVGIDLGTTNSVVAVMEGGKPIVIANAEGMRTTPSVVGFNKDGERLVGQMARRQAVLNPQNTFYGVKRFIGRKYTETSPESKRVPYTIRKDEQGNIKIKCPRLSKDFAPEEVSAMVLKKLADEASRYLGQPVTGAVITVPAYFNDSQRQATRDAGRIAGLEVKRILNEPTAAALAYGLDKRNNQTILVFDLGGGTFDVSILEVGDGVFEVKATSGDTQLGGNDFDSKIVDWLAEQFLEQEGIDLRRDRQSLQRLMEAAEKAKIELSGVTVTDINLPFIAATEDGPVHLETRLTRSQFEGLCSDLVSRLRRPVKRALSDANMLPEDIDEVVLVGGGTRMPMVQDLVASIIDIEPNQNINPDEVVAVGAAVQAGILAGEFKDILLLDVTPLSLGLETIGGVMKKLIPRNTTIPVRRSDTFSTGENNQTMVEIHVLQGEREMAKDNKSLGRFKLLGIPPAPRGIPQIQVAFDIDANGILQVTALDRSTGREQTVTIQEASTLSESEVQRMIRDAEEFAEVDRLQRERIEKRNRAESLATQAERQLREISIDFGMQFANEFRYRIESLVRELRDYLAKNDDAGIDRTQADLQDILYEMNREVRLRYTEEEDDLFGSIRRAFSGDDDDDFDFRDRDSDRPYYSNNNRDYDDRRYDDRRDTIRDDRSYYGSGSNNRSRNTSDGIGTGRRSQQPQRQDWDDDDDDDWF</sequence>
<dbReference type="InterPro" id="IPR018181">
    <property type="entry name" value="Heat_shock_70_CS"/>
</dbReference>
<dbReference type="NCBIfam" id="NF001413">
    <property type="entry name" value="PRK00290.1"/>
    <property type="match status" value="1"/>
</dbReference>